<dbReference type="InterPro" id="IPR000253">
    <property type="entry name" value="FHA_dom"/>
</dbReference>
<dbReference type="Gene3D" id="3.30.450.40">
    <property type="match status" value="1"/>
</dbReference>
<evidence type="ECO:0000256" key="1">
    <source>
        <dbReference type="ARBA" id="ARBA00022801"/>
    </source>
</evidence>
<dbReference type="InterPro" id="IPR001932">
    <property type="entry name" value="PPM-type_phosphatase-like_dom"/>
</dbReference>
<accession>A0A8J6Y040</accession>
<dbReference type="InterPro" id="IPR003018">
    <property type="entry name" value="GAF"/>
</dbReference>
<name>A0A8J6Y040_9BACT</name>
<organism evidence="3 4">
    <name type="scientific">Candidatus Sulfomarinibacter kjeldsenii</name>
    <dbReference type="NCBI Taxonomy" id="2885994"/>
    <lineage>
        <taxon>Bacteria</taxon>
        <taxon>Pseudomonadati</taxon>
        <taxon>Acidobacteriota</taxon>
        <taxon>Thermoanaerobaculia</taxon>
        <taxon>Thermoanaerobaculales</taxon>
        <taxon>Candidatus Sulfomarinibacteraceae</taxon>
        <taxon>Candidatus Sulfomarinibacter</taxon>
    </lineage>
</organism>
<dbReference type="GO" id="GO:0016791">
    <property type="term" value="F:phosphatase activity"/>
    <property type="evidence" value="ECO:0007669"/>
    <property type="project" value="TreeGrafter"/>
</dbReference>
<dbReference type="Pfam" id="PF00498">
    <property type="entry name" value="FHA"/>
    <property type="match status" value="1"/>
</dbReference>
<dbReference type="InterPro" id="IPR036457">
    <property type="entry name" value="PPM-type-like_dom_sf"/>
</dbReference>
<proteinExistence type="predicted"/>
<dbReference type="Gene3D" id="3.60.40.10">
    <property type="entry name" value="PPM-type phosphatase domain"/>
    <property type="match status" value="1"/>
</dbReference>
<evidence type="ECO:0000259" key="2">
    <source>
        <dbReference type="PROSITE" id="PS50006"/>
    </source>
</evidence>
<dbReference type="SUPFAM" id="SSF49879">
    <property type="entry name" value="SMAD/FHA domain"/>
    <property type="match status" value="1"/>
</dbReference>
<dbReference type="PANTHER" id="PTHR43156:SF2">
    <property type="entry name" value="STAGE II SPORULATION PROTEIN E"/>
    <property type="match status" value="1"/>
</dbReference>
<dbReference type="SMART" id="SM00065">
    <property type="entry name" value="GAF"/>
    <property type="match status" value="1"/>
</dbReference>
<dbReference type="SMART" id="SM00240">
    <property type="entry name" value="FHA"/>
    <property type="match status" value="1"/>
</dbReference>
<comment type="caution">
    <text evidence="3">The sequence shown here is derived from an EMBL/GenBank/DDBJ whole genome shotgun (WGS) entry which is preliminary data.</text>
</comment>
<dbReference type="Proteomes" id="UP000598633">
    <property type="component" value="Unassembled WGS sequence"/>
</dbReference>
<dbReference type="AlphaFoldDB" id="A0A8J6Y040"/>
<dbReference type="PANTHER" id="PTHR43156">
    <property type="entry name" value="STAGE II SPORULATION PROTEIN E-RELATED"/>
    <property type="match status" value="1"/>
</dbReference>
<dbReference type="EMBL" id="JACXWA010000046">
    <property type="protein sequence ID" value="MBD3870251.1"/>
    <property type="molecule type" value="Genomic_DNA"/>
</dbReference>
<dbReference type="SMART" id="SM00331">
    <property type="entry name" value="PP2C_SIG"/>
    <property type="match status" value="1"/>
</dbReference>
<evidence type="ECO:0000313" key="4">
    <source>
        <dbReference type="Proteomes" id="UP000598633"/>
    </source>
</evidence>
<dbReference type="Gene3D" id="2.60.200.20">
    <property type="match status" value="1"/>
</dbReference>
<gene>
    <name evidence="3" type="ORF">IFJ97_02690</name>
</gene>
<dbReference type="Pfam" id="PF01590">
    <property type="entry name" value="GAF"/>
    <property type="match status" value="1"/>
</dbReference>
<dbReference type="Pfam" id="PF07228">
    <property type="entry name" value="SpoIIE"/>
    <property type="match status" value="1"/>
</dbReference>
<keyword evidence="1" id="KW-0378">Hydrolase</keyword>
<evidence type="ECO:0000313" key="3">
    <source>
        <dbReference type="EMBL" id="MBD3870251.1"/>
    </source>
</evidence>
<protein>
    <submittedName>
        <fullName evidence="3">SpoIIE family protein phosphatase</fullName>
    </submittedName>
</protein>
<dbReference type="InterPro" id="IPR029016">
    <property type="entry name" value="GAF-like_dom_sf"/>
</dbReference>
<sequence>MSLHVVTTDGSPFDHALDGESFVIGRSSKADLTVPDRSMSRMHARLYSDNGVWHVEDLGSRNGTLLGGRPVNDPARLGHGSIVQVGSTSITVREATRPSPSGIRKETSSDSHTIFRSAAELLKAPEEIRTDSVTPMGEGLRRYADRLRLLTEVNLALDRVMSLEDLLELILDRAFDHFGPEDAAIYLRHDRGGYDCAASRSVGQGDPKILFSTSLMEQVVEGGQAALVLDAQTDERFNEAMSLLDAGVRSLVAAPLQDPDGALGLIVLGSRLTVRQFDEDDMELLASLASVAAMRIRNVHLAEEAAERRLLEREVALAREIQVSLLPDSLPEVEGWDIAAGNIPSRGVSGDFFKVELRHDESEIVLMLSDVSGKGIGASLLTASLEALSAGPIHDGVAPEDIFNSVSHLLFERTPPEKFATSFMAAIEPDSGILRYCNAGHNPGLLLRANGDFEWLESTGMPLGILPEGVFTAGERMIEVNDTLVLYTDGITEPENPEGEEYGEDRLGEVCVKNRSEPTGELLSAIEEDLYHFVRGVPFPDDRTLVIIRRLSES</sequence>
<reference evidence="3 4" key="1">
    <citation type="submission" date="2020-08" db="EMBL/GenBank/DDBJ databases">
        <title>Acidobacteriota in marine sediments use diverse sulfur dissimilation pathways.</title>
        <authorList>
            <person name="Wasmund K."/>
        </authorList>
    </citation>
    <scope>NUCLEOTIDE SEQUENCE [LARGE SCALE GENOMIC DNA]</scope>
    <source>
        <strain evidence="3">MAG AM3-A</strain>
    </source>
</reference>
<dbReference type="InterPro" id="IPR008984">
    <property type="entry name" value="SMAD_FHA_dom_sf"/>
</dbReference>
<dbReference type="PROSITE" id="PS50006">
    <property type="entry name" value="FHA_DOMAIN"/>
    <property type="match status" value="1"/>
</dbReference>
<dbReference type="InterPro" id="IPR052016">
    <property type="entry name" value="Bact_Sigma-Reg"/>
</dbReference>
<dbReference type="CDD" id="cd00060">
    <property type="entry name" value="FHA"/>
    <property type="match status" value="1"/>
</dbReference>
<feature type="domain" description="FHA" evidence="2">
    <location>
        <begin position="22"/>
        <end position="71"/>
    </location>
</feature>
<dbReference type="SUPFAM" id="SSF55781">
    <property type="entry name" value="GAF domain-like"/>
    <property type="match status" value="1"/>
</dbReference>